<dbReference type="Proteomes" id="UP000217448">
    <property type="component" value="Unassembled WGS sequence"/>
</dbReference>
<protein>
    <submittedName>
        <fullName evidence="5">Substrate-binding domain-containing protein</fullName>
    </submittedName>
</protein>
<evidence type="ECO:0000259" key="4">
    <source>
        <dbReference type="Pfam" id="PF13377"/>
    </source>
</evidence>
<keyword evidence="6" id="KW-1185">Reference proteome</keyword>
<evidence type="ECO:0000313" key="5">
    <source>
        <dbReference type="EMBL" id="MCT4371621.1"/>
    </source>
</evidence>
<dbReference type="EMBL" id="NTHN02000028">
    <property type="protein sequence ID" value="MCT4371621.1"/>
    <property type="molecule type" value="Genomic_DNA"/>
</dbReference>
<dbReference type="PANTHER" id="PTHR30146:SF109">
    <property type="entry name" value="HTH-TYPE TRANSCRIPTIONAL REGULATOR GALS"/>
    <property type="match status" value="1"/>
</dbReference>
<feature type="domain" description="Transcriptional regulator LacI/GalR-like sensor" evidence="4">
    <location>
        <begin position="132"/>
        <end position="264"/>
    </location>
</feature>
<evidence type="ECO:0000313" key="6">
    <source>
        <dbReference type="Proteomes" id="UP000217448"/>
    </source>
</evidence>
<dbReference type="SUPFAM" id="SSF53822">
    <property type="entry name" value="Periplasmic binding protein-like I"/>
    <property type="match status" value="1"/>
</dbReference>
<keyword evidence="2" id="KW-0238">DNA-binding</keyword>
<dbReference type="InterPro" id="IPR028082">
    <property type="entry name" value="Peripla_BP_I"/>
</dbReference>
<sequence length="275" mass="29718">MTGPPERRIADPEWGEFLCGASDACLHLGFQLRLVGAAGKAPDQLSLRLLERDACDGYILFGGTTCNAPTLEAWPEDFSTPVVLFGVPPGRTSKLQALLEIDHEAALRQAFDYLDALGHHRLSAFFSGRSAEAFRDHSPSDLDVEVHADVLTERQAFRRAMVLLETSPPPTAFLTSSPILAIGIRRALEGCGLTLGRDVSIITFDPSISMLGGTDMAPAFTCIRYSAQEAGSRSVELFAALLSSRHEDTLFDTMTPKLVIGPSTGPLLGKKSHEH</sequence>
<gene>
    <name evidence="5" type="ORF">CLG85_015370</name>
</gene>
<keyword evidence="1" id="KW-0805">Transcription regulation</keyword>
<keyword evidence="3" id="KW-0804">Transcription</keyword>
<evidence type="ECO:0000256" key="1">
    <source>
        <dbReference type="ARBA" id="ARBA00023015"/>
    </source>
</evidence>
<comment type="caution">
    <text evidence="5">The sequence shown here is derived from an EMBL/GenBank/DDBJ whole genome shotgun (WGS) entry which is preliminary data.</text>
</comment>
<dbReference type="PANTHER" id="PTHR30146">
    <property type="entry name" value="LACI-RELATED TRANSCRIPTIONAL REPRESSOR"/>
    <property type="match status" value="1"/>
</dbReference>
<dbReference type="Gene3D" id="3.40.50.2300">
    <property type="match status" value="2"/>
</dbReference>
<accession>A0ABT2KND4</accession>
<name>A0ABT2KND4_9RHOB</name>
<dbReference type="InterPro" id="IPR046335">
    <property type="entry name" value="LacI/GalR-like_sensor"/>
</dbReference>
<reference evidence="6" key="1">
    <citation type="submission" date="2023-07" db="EMBL/GenBank/DDBJ databases">
        <title>Yangia mangrovi SAOS 153D genome.</title>
        <authorList>
            <person name="Verma A."/>
            <person name="Pal Y."/>
            <person name="Sundharam S."/>
            <person name="Bisht B."/>
            <person name="Srinivasan K."/>
        </authorList>
    </citation>
    <scope>NUCLEOTIDE SEQUENCE [LARGE SCALE GENOMIC DNA]</scope>
    <source>
        <strain evidence="6">SAOS 153D</strain>
    </source>
</reference>
<dbReference type="Pfam" id="PF13377">
    <property type="entry name" value="Peripla_BP_3"/>
    <property type="match status" value="1"/>
</dbReference>
<proteinExistence type="predicted"/>
<evidence type="ECO:0000256" key="2">
    <source>
        <dbReference type="ARBA" id="ARBA00023125"/>
    </source>
</evidence>
<organism evidence="5 6">
    <name type="scientific">Alloyangia mangrovi</name>
    <dbReference type="NCBI Taxonomy" id="1779329"/>
    <lineage>
        <taxon>Bacteria</taxon>
        <taxon>Pseudomonadati</taxon>
        <taxon>Pseudomonadota</taxon>
        <taxon>Alphaproteobacteria</taxon>
        <taxon>Rhodobacterales</taxon>
        <taxon>Roseobacteraceae</taxon>
        <taxon>Alloyangia</taxon>
    </lineage>
</organism>
<dbReference type="RefSeq" id="WP_176476519.1">
    <property type="nucleotide sequence ID" value="NZ_NTHN02000028.1"/>
</dbReference>
<evidence type="ECO:0000256" key="3">
    <source>
        <dbReference type="ARBA" id="ARBA00023163"/>
    </source>
</evidence>